<comment type="caution">
    <text evidence="1">The sequence shown here is derived from an EMBL/GenBank/DDBJ whole genome shotgun (WGS) entry which is preliminary data.</text>
</comment>
<protein>
    <submittedName>
        <fullName evidence="1">Spore coat protein CotH</fullName>
    </submittedName>
</protein>
<organism evidence="1 2">
    <name type="scientific">Aquimarina algicola</name>
    <dbReference type="NCBI Taxonomy" id="2589995"/>
    <lineage>
        <taxon>Bacteria</taxon>
        <taxon>Pseudomonadati</taxon>
        <taxon>Bacteroidota</taxon>
        <taxon>Flavobacteriia</taxon>
        <taxon>Flavobacteriales</taxon>
        <taxon>Flavobacteriaceae</taxon>
        <taxon>Aquimarina</taxon>
    </lineage>
</organism>
<sequence length="482" mass="57106">MMLKQYITSFLLFICFSFVFGQEVTQVIARKESFGIDQKNKIIIWNFKVTDSTKRAHKKYTQVLFSKLCQKTILTDSLSYKNSYLIQNNNEVYKLYISRLPIISISIDDTIKDIPKKAARFRYSSYKKIIDTLAGIELRGNLSLTFPKKSYDLEFWSDSTKKNPLRIKLPKLGTNDDWILDGLYNEPLRLRSFLSQKLWLSIHKSHYVNKEPKAKSGADLRFVELFLNSEYKGFYALSQQVDRDLLKLKRFENEVVKGELFKATSYEGAPAYKKLPQFNNLFPHWGGYQIKYPFIEYKAYWDNLYKFTDFVMNSNASDFNEKIAEYFNIPNAIDYFLLINLLRATDNLGKNVFVARYDQNTPYFNVPWDLDGVLGTIQDGKRIPTTDDILSNGLFDRLLNENPANYKTRVKNRWLELRNNQFNKDSLFKTIDQTYNRLEKNKIYERENLVWESNISYKDHLEYLKNWVIKRLIYLDTYFNSL</sequence>
<evidence type="ECO:0000313" key="1">
    <source>
        <dbReference type="EMBL" id="TPN84494.1"/>
    </source>
</evidence>
<keyword evidence="1" id="KW-0167">Capsid protein</keyword>
<keyword evidence="2" id="KW-1185">Reference proteome</keyword>
<proteinExistence type="predicted"/>
<evidence type="ECO:0000313" key="2">
    <source>
        <dbReference type="Proteomes" id="UP000315540"/>
    </source>
</evidence>
<dbReference type="AlphaFoldDB" id="A0A504J241"/>
<gene>
    <name evidence="1" type="ORF">FHK87_16305</name>
</gene>
<name>A0A504J241_9FLAO</name>
<reference evidence="1 2" key="1">
    <citation type="submission" date="2019-06" db="EMBL/GenBank/DDBJ databases">
        <authorList>
            <person name="Meng X."/>
        </authorList>
    </citation>
    <scope>NUCLEOTIDE SEQUENCE [LARGE SCALE GENOMIC DNA]</scope>
    <source>
        <strain evidence="1 2">M625</strain>
    </source>
</reference>
<dbReference type="Proteomes" id="UP000315540">
    <property type="component" value="Unassembled WGS sequence"/>
</dbReference>
<keyword evidence="1" id="KW-0946">Virion</keyword>
<dbReference type="OrthoDB" id="9803752at2"/>
<accession>A0A504J241</accession>
<dbReference type="InterPro" id="IPR014867">
    <property type="entry name" value="Spore_coat_CotH_CotH2/3/7"/>
</dbReference>
<dbReference type="EMBL" id="VFWZ01000005">
    <property type="protein sequence ID" value="TPN84494.1"/>
    <property type="molecule type" value="Genomic_DNA"/>
</dbReference>
<dbReference type="Pfam" id="PF08757">
    <property type="entry name" value="CotH"/>
    <property type="match status" value="1"/>
</dbReference>